<accession>A0ABP8JWC5</accession>
<dbReference type="Proteomes" id="UP001500945">
    <property type="component" value="Unassembled WGS sequence"/>
</dbReference>
<dbReference type="RefSeq" id="WP_345201280.1">
    <property type="nucleotide sequence ID" value="NZ_BAABGM010000001.1"/>
</dbReference>
<feature type="transmembrane region" description="Helical" evidence="1">
    <location>
        <begin position="58"/>
        <end position="77"/>
    </location>
</feature>
<evidence type="ECO:0000313" key="3">
    <source>
        <dbReference type="Proteomes" id="UP001500945"/>
    </source>
</evidence>
<dbReference type="InterPro" id="IPR017850">
    <property type="entry name" value="Alkaline_phosphatase_core_sf"/>
</dbReference>
<organism evidence="2 3">
    <name type="scientific">Fodinibacter luteus</name>
    <dbReference type="NCBI Taxonomy" id="552064"/>
    <lineage>
        <taxon>Bacteria</taxon>
        <taxon>Bacillati</taxon>
        <taxon>Actinomycetota</taxon>
        <taxon>Actinomycetes</taxon>
        <taxon>Micrococcales</taxon>
        <taxon>Intrasporangiaceae</taxon>
        <taxon>Fodinibacter (ex Wang et al. 2009)</taxon>
    </lineage>
</organism>
<dbReference type="EMBL" id="BAABGM010000001">
    <property type="protein sequence ID" value="GAA4397150.1"/>
    <property type="molecule type" value="Genomic_DNA"/>
</dbReference>
<feature type="transmembrane region" description="Helical" evidence="1">
    <location>
        <begin position="246"/>
        <end position="270"/>
    </location>
</feature>
<feature type="transmembrane region" description="Helical" evidence="1">
    <location>
        <begin position="12"/>
        <end position="38"/>
    </location>
</feature>
<keyword evidence="1" id="KW-1133">Transmembrane helix</keyword>
<feature type="transmembrane region" description="Helical" evidence="1">
    <location>
        <begin position="213"/>
        <end position="240"/>
    </location>
</feature>
<keyword evidence="1" id="KW-0472">Membrane</keyword>
<gene>
    <name evidence="2" type="ORF">GCM10023168_01830</name>
</gene>
<dbReference type="Pfam" id="PF01663">
    <property type="entry name" value="Phosphodiest"/>
    <property type="match status" value="1"/>
</dbReference>
<evidence type="ECO:0000313" key="2">
    <source>
        <dbReference type="EMBL" id="GAA4397150.1"/>
    </source>
</evidence>
<proteinExistence type="predicted"/>
<name>A0ABP8JWC5_9MICO</name>
<keyword evidence="3" id="KW-1185">Reference proteome</keyword>
<comment type="caution">
    <text evidence="2">The sequence shown here is derived from an EMBL/GenBank/DDBJ whole genome shotgun (WGS) entry which is preliminary data.</text>
</comment>
<feature type="transmembrane region" description="Helical" evidence="1">
    <location>
        <begin position="167"/>
        <end position="184"/>
    </location>
</feature>
<reference evidence="3" key="1">
    <citation type="journal article" date="2019" name="Int. J. Syst. Evol. Microbiol.">
        <title>The Global Catalogue of Microorganisms (GCM) 10K type strain sequencing project: providing services to taxonomists for standard genome sequencing and annotation.</title>
        <authorList>
            <consortium name="The Broad Institute Genomics Platform"/>
            <consortium name="The Broad Institute Genome Sequencing Center for Infectious Disease"/>
            <person name="Wu L."/>
            <person name="Ma J."/>
        </authorList>
    </citation>
    <scope>NUCLEOTIDE SEQUENCE [LARGE SCALE GENOMIC DNA]</scope>
    <source>
        <strain evidence="3">JCM 17809</strain>
    </source>
</reference>
<evidence type="ECO:0000256" key="1">
    <source>
        <dbReference type="SAM" id="Phobius"/>
    </source>
</evidence>
<keyword evidence="1" id="KW-0812">Transmembrane</keyword>
<feature type="transmembrane region" description="Helical" evidence="1">
    <location>
        <begin position="113"/>
        <end position="130"/>
    </location>
</feature>
<dbReference type="InterPro" id="IPR002591">
    <property type="entry name" value="Phosphodiest/P_Trfase"/>
</dbReference>
<sequence>MSARPTGRRPLAVTIVVVLTVLQAVGNLVLGVLVVAAAPEATPMAGLDPAQTVTALRIVGVVLVVLGLLQLGIAVLLARGVNGARLATTLVLLAQQAHSWTVLDGLPARRVEGFSGLALAVVIVFLLWNPSTSTWFDRHREEALAETLNEPGHQDPDRRSGARVLDFLLRLTVLGATIALAPGIEVESTASLLLAVVMISFAGWLLQPFFLRVALVFGWFGAVLLALFANAAVIGIGLYVTPGVTVSSVLSAVAASWIYAFVMTLLTWAFSINGRDYLTVHAMRMGAKEGEVPHSDVPGVVFVQLDGVPAPLLQNEIRAGNIPTISRWIRSGSHTWTEWTARVPSTTPVSQAGLLHGVNDGIPAFRWFDRELGRLVVANKPADAALIESRVSTGHGLLADGGVSISNLFSGDAPTSLLTMSGLKEGRRGLGPSSSYAAFFTHPAGILRAVILTVGEMVKEVFQARRQVRRGVEPRIHRGGAYVALRAATNVFLRDLNVALVVEAMMRGSKSVYVDFVDYDEVAHHAGVTRAESLAALYGLDEALRSIEQVIDSGITPRPYHVVLVSDHGQSQGATFLQRYGTSLEDLVLQHLHGDATVTAATGEIEAWGPVNLLLGQLSGQDSVSGRLTKRAIADRDPQAPVGPSGVVEDTSGPGDAPAELTVVGSGNLGGVWFSRHPERLTATDIERLHPGLLAALSAHPGIGFVVVLGDAGPVALGAAGTHDLATGEVVGDDPLAPFGPDAVGDFLHVSAFPNAPDIYVNSLYDPVLDEVAAFEELVGCHGGLGGWQTRPLLVHPAEWPVDADLLDERGRLRGADTVHRQLVRWLERLGHRTDLPADAGTAERVKAPG</sequence>
<protein>
    <submittedName>
        <fullName evidence="2">Phage holin family protein</fullName>
    </submittedName>
</protein>
<dbReference type="SUPFAM" id="SSF53649">
    <property type="entry name" value="Alkaline phosphatase-like"/>
    <property type="match status" value="1"/>
</dbReference>
<dbReference type="Gene3D" id="3.40.720.10">
    <property type="entry name" value="Alkaline Phosphatase, subunit A"/>
    <property type="match status" value="1"/>
</dbReference>
<feature type="transmembrane region" description="Helical" evidence="1">
    <location>
        <begin position="190"/>
        <end position="206"/>
    </location>
</feature>